<dbReference type="InterPro" id="IPR011989">
    <property type="entry name" value="ARM-like"/>
</dbReference>
<dbReference type="GO" id="GO:0005634">
    <property type="term" value="C:nucleus"/>
    <property type="evidence" value="ECO:0007669"/>
    <property type="project" value="TreeGrafter"/>
</dbReference>
<accession>A0A0L7L0V6</accession>
<dbReference type="SUPFAM" id="SSF48371">
    <property type="entry name" value="ARM repeat"/>
    <property type="match status" value="1"/>
</dbReference>
<dbReference type="InterPro" id="IPR002554">
    <property type="entry name" value="PP2A_B56"/>
</dbReference>
<gene>
    <name evidence="3" type="ORF">OBRU01_17452</name>
</gene>
<reference evidence="3 4" key="1">
    <citation type="journal article" date="2015" name="Genome Biol. Evol.">
        <title>The genome of winter moth (Operophtera brumata) provides a genomic perspective on sexual dimorphism and phenology.</title>
        <authorList>
            <person name="Derks M.F."/>
            <person name="Smit S."/>
            <person name="Salis L."/>
            <person name="Schijlen E."/>
            <person name="Bossers A."/>
            <person name="Mateman C."/>
            <person name="Pijl A.S."/>
            <person name="de Ridder D."/>
            <person name="Groenen M.A."/>
            <person name="Visser M.E."/>
            <person name="Megens H.J."/>
        </authorList>
    </citation>
    <scope>NUCLEOTIDE SEQUENCE [LARGE SCALE GENOMIC DNA]</scope>
    <source>
        <strain evidence="3">WM2013NL</strain>
        <tissue evidence="3">Head and thorax</tissue>
    </source>
</reference>
<dbReference type="FunFam" id="1.25.10.10:FF:000688">
    <property type="entry name" value="Serine/threonine protein phosphatase 2A regulatory subunit"/>
    <property type="match status" value="1"/>
</dbReference>
<dbReference type="Proteomes" id="UP000037510">
    <property type="component" value="Unassembled WGS sequence"/>
</dbReference>
<dbReference type="EMBL" id="JTDY01003699">
    <property type="protein sequence ID" value="KOB69128.1"/>
    <property type="molecule type" value="Genomic_DNA"/>
</dbReference>
<feature type="region of interest" description="Disordered" evidence="2">
    <location>
        <begin position="320"/>
        <end position="342"/>
    </location>
</feature>
<dbReference type="PANTHER" id="PTHR10257">
    <property type="entry name" value="SERINE/THREONINE PROTEIN PHOSPHATASE 2A PP2A REGULATORY SUBUNIT B"/>
    <property type="match status" value="1"/>
</dbReference>
<dbReference type="Pfam" id="PF01603">
    <property type="entry name" value="B56"/>
    <property type="match status" value="1"/>
</dbReference>
<dbReference type="GO" id="GO:0000159">
    <property type="term" value="C:protein phosphatase type 2A complex"/>
    <property type="evidence" value="ECO:0007669"/>
    <property type="project" value="InterPro"/>
</dbReference>
<dbReference type="GO" id="GO:0072542">
    <property type="term" value="F:protein phosphatase activator activity"/>
    <property type="evidence" value="ECO:0007669"/>
    <property type="project" value="TreeGrafter"/>
</dbReference>
<dbReference type="GO" id="GO:0005829">
    <property type="term" value="C:cytosol"/>
    <property type="evidence" value="ECO:0007669"/>
    <property type="project" value="TreeGrafter"/>
</dbReference>
<evidence type="ECO:0000256" key="1">
    <source>
        <dbReference type="ARBA" id="ARBA00009745"/>
    </source>
</evidence>
<keyword evidence="4" id="KW-1185">Reference proteome</keyword>
<protein>
    <submittedName>
        <fullName evidence="3">Putative Serine/threonine-protein phosphatase 2A 56 kDa regulatory subunit delta isoform</fullName>
    </submittedName>
</protein>
<evidence type="ECO:0000313" key="4">
    <source>
        <dbReference type="Proteomes" id="UP000037510"/>
    </source>
</evidence>
<sequence>MTKSQKLLQISTCLKSLPTKSRVEYMQTVSYAQRVLRSISSQRKVCMPRSKTKLPSLSISNIPGGMRPSAAGTLIEHKSTGKYREKEARQSGCSNDKNFILLDLFDSEDPRERDFLKTTLHRIYGKFLVLRAYIRKQINNVLLPLHKAKSLSVYHPQLAYCVVQFLEKDPSLTHPVVRALLKYWPKTHSPKEVMFLNEMEEILDVIEPAEFQKIMDPLFKQLAKCVSSPHFQVAERALYYWNNEYIMSLISDNATHILPLMFPSLYRNTKSHWNKTIHGLVYNALKLFMEMNQKLFDECTQQERERLQQREEIWQRLEARAAANPAPRAPDPALSPAGDEPDLSYQNIQLETQEVRKQGYNANKPLLRKKSDIPTDSSTVKALIEHKRADPYLPTPPDVNQC</sequence>
<dbReference type="STRING" id="104452.A0A0L7L0V6"/>
<comment type="caution">
    <text evidence="3">The sequence shown here is derived from an EMBL/GenBank/DDBJ whole genome shotgun (WGS) entry which is preliminary data.</text>
</comment>
<evidence type="ECO:0000256" key="2">
    <source>
        <dbReference type="SAM" id="MobiDB-lite"/>
    </source>
</evidence>
<dbReference type="AlphaFoldDB" id="A0A0L7L0V6"/>
<proteinExistence type="inferred from homology"/>
<dbReference type="InterPro" id="IPR016024">
    <property type="entry name" value="ARM-type_fold"/>
</dbReference>
<comment type="similarity">
    <text evidence="1">Belongs to the phosphatase 2A regulatory subunit B56 family.</text>
</comment>
<dbReference type="GO" id="GO:0007165">
    <property type="term" value="P:signal transduction"/>
    <property type="evidence" value="ECO:0007669"/>
    <property type="project" value="InterPro"/>
</dbReference>
<name>A0A0L7L0V6_OPEBR</name>
<dbReference type="Gene3D" id="1.25.10.10">
    <property type="entry name" value="Leucine-rich Repeat Variant"/>
    <property type="match status" value="2"/>
</dbReference>
<organism evidence="3 4">
    <name type="scientific">Operophtera brumata</name>
    <name type="common">Winter moth</name>
    <name type="synonym">Phalaena brumata</name>
    <dbReference type="NCBI Taxonomy" id="104452"/>
    <lineage>
        <taxon>Eukaryota</taxon>
        <taxon>Metazoa</taxon>
        <taxon>Ecdysozoa</taxon>
        <taxon>Arthropoda</taxon>
        <taxon>Hexapoda</taxon>
        <taxon>Insecta</taxon>
        <taxon>Pterygota</taxon>
        <taxon>Neoptera</taxon>
        <taxon>Endopterygota</taxon>
        <taxon>Lepidoptera</taxon>
        <taxon>Glossata</taxon>
        <taxon>Ditrysia</taxon>
        <taxon>Geometroidea</taxon>
        <taxon>Geometridae</taxon>
        <taxon>Larentiinae</taxon>
        <taxon>Operophtera</taxon>
    </lineage>
</organism>
<dbReference type="PANTHER" id="PTHR10257:SF3">
    <property type="entry name" value="SERINE_THREONINE-PROTEIN PHOSPHATASE 2A 56 KDA REGULATORY SUBUNIT GAMMA ISOFORM"/>
    <property type="match status" value="1"/>
</dbReference>
<evidence type="ECO:0000313" key="3">
    <source>
        <dbReference type="EMBL" id="KOB69128.1"/>
    </source>
</evidence>